<keyword evidence="1" id="KW-0732">Signal</keyword>
<comment type="caution">
    <text evidence="2">The sequence shown here is derived from an EMBL/GenBank/DDBJ whole genome shotgun (WGS) entry which is preliminary data.</text>
</comment>
<sequence>MNNLLMLMVQLAVLTVICTSVAEPKPRPGGAIDKTKCEYDMNHPMKGSCDWITKTMTVMYYKLPNQPTGCWVFKSVRKACNPDKNRVGRRHKCDYSSKNSHWSSCSRFTRKRHRKLTLKPFQKKHCADHIWEEKACTPALLGSVSN</sequence>
<organism evidence="2 3">
    <name type="scientific">Paralvinella palmiformis</name>
    <dbReference type="NCBI Taxonomy" id="53620"/>
    <lineage>
        <taxon>Eukaryota</taxon>
        <taxon>Metazoa</taxon>
        <taxon>Spiralia</taxon>
        <taxon>Lophotrochozoa</taxon>
        <taxon>Annelida</taxon>
        <taxon>Polychaeta</taxon>
        <taxon>Sedentaria</taxon>
        <taxon>Canalipalpata</taxon>
        <taxon>Terebellida</taxon>
        <taxon>Terebelliformia</taxon>
        <taxon>Alvinellidae</taxon>
        <taxon>Paralvinella</taxon>
    </lineage>
</organism>
<evidence type="ECO:0000313" key="3">
    <source>
        <dbReference type="Proteomes" id="UP001208570"/>
    </source>
</evidence>
<protein>
    <recommendedName>
        <fullName evidence="4">Pancreatic trypsin inhibitor</fullName>
    </recommendedName>
</protein>
<dbReference type="AlphaFoldDB" id="A0AAD9IXE5"/>
<dbReference type="EMBL" id="JAODUP010000975">
    <property type="protein sequence ID" value="KAK2142293.1"/>
    <property type="molecule type" value="Genomic_DNA"/>
</dbReference>
<keyword evidence="3" id="KW-1185">Reference proteome</keyword>
<gene>
    <name evidence="2" type="ORF">LSH36_975g00005</name>
</gene>
<feature type="chain" id="PRO_5042026928" description="Pancreatic trypsin inhibitor" evidence="1">
    <location>
        <begin position="23"/>
        <end position="146"/>
    </location>
</feature>
<reference evidence="2" key="1">
    <citation type="journal article" date="2023" name="Mol. Biol. Evol.">
        <title>Third-Generation Sequencing Reveals the Adaptive Role of the Epigenome in Three Deep-Sea Polychaetes.</title>
        <authorList>
            <person name="Perez M."/>
            <person name="Aroh O."/>
            <person name="Sun Y."/>
            <person name="Lan Y."/>
            <person name="Juniper S.K."/>
            <person name="Young C.R."/>
            <person name="Angers B."/>
            <person name="Qian P.Y."/>
        </authorList>
    </citation>
    <scope>NUCLEOTIDE SEQUENCE</scope>
    <source>
        <strain evidence="2">P08H-3</strain>
    </source>
</reference>
<name>A0AAD9IXE5_9ANNE</name>
<evidence type="ECO:0008006" key="4">
    <source>
        <dbReference type="Google" id="ProtNLM"/>
    </source>
</evidence>
<accession>A0AAD9IXE5</accession>
<feature type="signal peptide" evidence="1">
    <location>
        <begin position="1"/>
        <end position="22"/>
    </location>
</feature>
<proteinExistence type="predicted"/>
<evidence type="ECO:0000256" key="1">
    <source>
        <dbReference type="SAM" id="SignalP"/>
    </source>
</evidence>
<dbReference type="Proteomes" id="UP001208570">
    <property type="component" value="Unassembled WGS sequence"/>
</dbReference>
<evidence type="ECO:0000313" key="2">
    <source>
        <dbReference type="EMBL" id="KAK2142293.1"/>
    </source>
</evidence>